<evidence type="ECO:0000313" key="1">
    <source>
        <dbReference type="EMBL" id="XDQ79856.1"/>
    </source>
</evidence>
<organism evidence="1">
    <name type="scientific">Streptomyces sp. Y1</name>
    <dbReference type="NCBI Taxonomy" id="3238634"/>
    <lineage>
        <taxon>Bacteria</taxon>
        <taxon>Bacillati</taxon>
        <taxon>Actinomycetota</taxon>
        <taxon>Actinomycetes</taxon>
        <taxon>Kitasatosporales</taxon>
        <taxon>Streptomycetaceae</taxon>
        <taxon>Streptomyces</taxon>
    </lineage>
</organism>
<accession>A0AB39TL81</accession>
<proteinExistence type="predicted"/>
<dbReference type="RefSeq" id="WP_369183544.1">
    <property type="nucleotide sequence ID" value="NZ_CP163445.1"/>
</dbReference>
<dbReference type="EMBL" id="CP163445">
    <property type="protein sequence ID" value="XDQ79856.1"/>
    <property type="molecule type" value="Genomic_DNA"/>
</dbReference>
<gene>
    <name evidence="1" type="ORF">AB2U05_15990</name>
</gene>
<sequence>MNFFVGAILVALLALAIATVVLGVIATLKMPPKPENGDEQR</sequence>
<dbReference type="AlphaFoldDB" id="A0AB39TL81"/>
<protein>
    <submittedName>
        <fullName evidence="1">Uncharacterized protein</fullName>
    </submittedName>
</protein>
<reference evidence="1" key="1">
    <citation type="submission" date="2024-07" db="EMBL/GenBank/DDBJ databases">
        <authorList>
            <person name="Yu S.T."/>
        </authorList>
    </citation>
    <scope>NUCLEOTIDE SEQUENCE</scope>
    <source>
        <strain evidence="1">Y1</strain>
    </source>
</reference>
<name>A0AB39TL81_9ACTN</name>